<keyword evidence="1" id="KW-0812">Transmembrane</keyword>
<keyword evidence="1" id="KW-1133">Transmembrane helix</keyword>
<feature type="transmembrane region" description="Helical" evidence="1">
    <location>
        <begin position="17"/>
        <end position="33"/>
    </location>
</feature>
<keyword evidence="1" id="KW-0472">Membrane</keyword>
<gene>
    <name evidence="2" type="ORF">NBZ79_18030</name>
</gene>
<organism evidence="2 3">
    <name type="scientific">Sneathiella marina</name>
    <dbReference type="NCBI Taxonomy" id="2950108"/>
    <lineage>
        <taxon>Bacteria</taxon>
        <taxon>Pseudomonadati</taxon>
        <taxon>Pseudomonadota</taxon>
        <taxon>Alphaproteobacteria</taxon>
        <taxon>Sneathiellales</taxon>
        <taxon>Sneathiellaceae</taxon>
        <taxon>Sneathiella</taxon>
    </lineage>
</organism>
<reference evidence="2" key="1">
    <citation type="submission" date="2022-06" db="EMBL/GenBank/DDBJ databases">
        <title>Sneathiella actinostolidae sp. nov., isolated from a sea anemonein the Western Pacific Ocean.</title>
        <authorList>
            <person name="Wei M.J."/>
        </authorList>
    </citation>
    <scope>NUCLEOTIDE SEQUENCE</scope>
    <source>
        <strain evidence="2">PHK-P5</strain>
    </source>
</reference>
<feature type="transmembrane region" description="Helical" evidence="1">
    <location>
        <begin position="75"/>
        <end position="96"/>
    </location>
</feature>
<dbReference type="Proteomes" id="UP001056291">
    <property type="component" value="Chromosome"/>
</dbReference>
<evidence type="ECO:0000256" key="1">
    <source>
        <dbReference type="SAM" id="Phobius"/>
    </source>
</evidence>
<name>A0ABY4W259_9PROT</name>
<sequence>MSDVSEKGMTTKQARRLEYGIIGFCLLALVSIFQPFSQALFTIGCISVVVGGLAFNLVPFCVAGNKYRDIAKSGMIVVIVFVIVVILALASAWGYGVYLRSQ</sequence>
<dbReference type="RefSeq" id="WP_251934044.1">
    <property type="nucleotide sequence ID" value="NZ_CP098747.1"/>
</dbReference>
<accession>A0ABY4W259</accession>
<dbReference type="EMBL" id="CP098747">
    <property type="protein sequence ID" value="USG61057.1"/>
    <property type="molecule type" value="Genomic_DNA"/>
</dbReference>
<evidence type="ECO:0000313" key="3">
    <source>
        <dbReference type="Proteomes" id="UP001056291"/>
    </source>
</evidence>
<keyword evidence="3" id="KW-1185">Reference proteome</keyword>
<proteinExistence type="predicted"/>
<evidence type="ECO:0000313" key="2">
    <source>
        <dbReference type="EMBL" id="USG61057.1"/>
    </source>
</evidence>
<protein>
    <submittedName>
        <fullName evidence="2">Uncharacterized protein</fullName>
    </submittedName>
</protein>
<feature type="transmembrane region" description="Helical" evidence="1">
    <location>
        <begin position="39"/>
        <end position="63"/>
    </location>
</feature>